<gene>
    <name evidence="2" type="ORF">NQ315_005329</name>
</gene>
<reference evidence="2 3" key="1">
    <citation type="journal article" date="2023" name="Insect Mol. Biol.">
        <title>Genome sequencing provides insights into the evolution of gene families encoding plant cell wall-degrading enzymes in longhorned beetles.</title>
        <authorList>
            <person name="Shin N.R."/>
            <person name="Okamura Y."/>
            <person name="Kirsch R."/>
            <person name="Pauchet Y."/>
        </authorList>
    </citation>
    <scope>NUCLEOTIDE SEQUENCE [LARGE SCALE GENOMIC DNA]</scope>
    <source>
        <strain evidence="2">EAD_L_NR</strain>
    </source>
</reference>
<dbReference type="Proteomes" id="UP001159042">
    <property type="component" value="Unassembled WGS sequence"/>
</dbReference>
<evidence type="ECO:0000256" key="1">
    <source>
        <dbReference type="SAM" id="MobiDB-lite"/>
    </source>
</evidence>
<organism evidence="2 3">
    <name type="scientific">Exocentrus adspersus</name>
    <dbReference type="NCBI Taxonomy" id="1586481"/>
    <lineage>
        <taxon>Eukaryota</taxon>
        <taxon>Metazoa</taxon>
        <taxon>Ecdysozoa</taxon>
        <taxon>Arthropoda</taxon>
        <taxon>Hexapoda</taxon>
        <taxon>Insecta</taxon>
        <taxon>Pterygota</taxon>
        <taxon>Neoptera</taxon>
        <taxon>Endopterygota</taxon>
        <taxon>Coleoptera</taxon>
        <taxon>Polyphaga</taxon>
        <taxon>Cucujiformia</taxon>
        <taxon>Chrysomeloidea</taxon>
        <taxon>Cerambycidae</taxon>
        <taxon>Lamiinae</taxon>
        <taxon>Acanthocinini</taxon>
        <taxon>Exocentrus</taxon>
    </lineage>
</organism>
<feature type="compositionally biased region" description="Basic and acidic residues" evidence="1">
    <location>
        <begin position="70"/>
        <end position="83"/>
    </location>
</feature>
<dbReference type="AlphaFoldDB" id="A0AAV8W1J0"/>
<accession>A0AAV8W1J0</accession>
<feature type="region of interest" description="Disordered" evidence="1">
    <location>
        <begin position="64"/>
        <end position="83"/>
    </location>
</feature>
<dbReference type="EMBL" id="JANEYG010000014">
    <property type="protein sequence ID" value="KAJ8920461.1"/>
    <property type="molecule type" value="Genomic_DNA"/>
</dbReference>
<evidence type="ECO:0000313" key="2">
    <source>
        <dbReference type="EMBL" id="KAJ8920461.1"/>
    </source>
</evidence>
<sequence>MSCEVLEKIENALDIVEECEQETSVKIVGDILENLANKFQEMNISEDKSLTKFTCEKQGVLPLKGTGDQLKGDDEVVEDDRRHPRVEKKNRLTDLVKNSKHVLAKLILNEHKESTESMKNEKVEKVLRVVDLDIGEPSFKSRKKIHPENIPLPRSDSREILQSPIPEETMDEIQLYGSPDDKCAGKGDICQKTMTFPLASGSAKSLTLAERCRTLKFPMELKKKKWNIGSKIVNYIRKHKKGDVSNGSVEIQPKNDSD</sequence>
<name>A0AAV8W1J0_9CUCU</name>
<proteinExistence type="predicted"/>
<evidence type="ECO:0000313" key="3">
    <source>
        <dbReference type="Proteomes" id="UP001159042"/>
    </source>
</evidence>
<comment type="caution">
    <text evidence="2">The sequence shown here is derived from an EMBL/GenBank/DDBJ whole genome shotgun (WGS) entry which is preliminary data.</text>
</comment>
<protein>
    <submittedName>
        <fullName evidence="2">Uncharacterized protein</fullName>
    </submittedName>
</protein>
<keyword evidence="3" id="KW-1185">Reference proteome</keyword>